<dbReference type="OrthoDB" id="2854648at2"/>
<reference evidence="5 6" key="1">
    <citation type="submission" date="2016-12" db="EMBL/GenBank/DDBJ databases">
        <title>The draft genome sequence of Actinophytocola sp. 11-183.</title>
        <authorList>
            <person name="Wang W."/>
            <person name="Yuan L."/>
        </authorList>
    </citation>
    <scope>NUCLEOTIDE SEQUENCE [LARGE SCALE GENOMIC DNA]</scope>
    <source>
        <strain evidence="5 6">11-183</strain>
    </source>
</reference>
<dbReference type="Gene3D" id="1.10.260.40">
    <property type="entry name" value="lambda repressor-like DNA-binding domains"/>
    <property type="match status" value="1"/>
</dbReference>
<dbReference type="CDD" id="cd06267">
    <property type="entry name" value="PBP1_LacI_sugar_binding-like"/>
    <property type="match status" value="1"/>
</dbReference>
<keyword evidence="6" id="KW-1185">Reference proteome</keyword>
<dbReference type="InterPro" id="IPR028082">
    <property type="entry name" value="Peripla_BP_I"/>
</dbReference>
<accession>A0A1Q8C6M4</accession>
<keyword evidence="2" id="KW-0238">DNA-binding</keyword>
<dbReference type="RefSeq" id="WP_075129567.1">
    <property type="nucleotide sequence ID" value="NZ_MSIE01000078.1"/>
</dbReference>
<organism evidence="5 6">
    <name type="scientific">Actinophytocola xanthii</name>
    <dbReference type="NCBI Taxonomy" id="1912961"/>
    <lineage>
        <taxon>Bacteria</taxon>
        <taxon>Bacillati</taxon>
        <taxon>Actinomycetota</taxon>
        <taxon>Actinomycetes</taxon>
        <taxon>Pseudonocardiales</taxon>
        <taxon>Pseudonocardiaceae</taxon>
    </lineage>
</organism>
<feature type="domain" description="HTH lacI-type" evidence="4">
    <location>
        <begin position="2"/>
        <end position="56"/>
    </location>
</feature>
<comment type="caution">
    <text evidence="5">The sequence shown here is derived from an EMBL/GenBank/DDBJ whole genome shotgun (WGS) entry which is preliminary data.</text>
</comment>
<dbReference type="Proteomes" id="UP000185596">
    <property type="component" value="Unassembled WGS sequence"/>
</dbReference>
<dbReference type="AlphaFoldDB" id="A0A1Q8C6M4"/>
<evidence type="ECO:0000256" key="1">
    <source>
        <dbReference type="ARBA" id="ARBA00023015"/>
    </source>
</evidence>
<keyword evidence="1" id="KW-0805">Transcription regulation</keyword>
<evidence type="ECO:0000256" key="2">
    <source>
        <dbReference type="ARBA" id="ARBA00023125"/>
    </source>
</evidence>
<dbReference type="Pfam" id="PF13377">
    <property type="entry name" value="Peripla_BP_3"/>
    <property type="match status" value="1"/>
</dbReference>
<evidence type="ECO:0000313" key="5">
    <source>
        <dbReference type="EMBL" id="OLF09998.1"/>
    </source>
</evidence>
<dbReference type="InterPro" id="IPR000843">
    <property type="entry name" value="HTH_LacI"/>
</dbReference>
<dbReference type="SUPFAM" id="SSF53822">
    <property type="entry name" value="Periplasmic binding protein-like I"/>
    <property type="match status" value="1"/>
</dbReference>
<name>A0A1Q8C6M4_9PSEU</name>
<dbReference type="Pfam" id="PF00356">
    <property type="entry name" value="LacI"/>
    <property type="match status" value="1"/>
</dbReference>
<dbReference type="SUPFAM" id="SSF47413">
    <property type="entry name" value="lambda repressor-like DNA-binding domains"/>
    <property type="match status" value="1"/>
</dbReference>
<dbReference type="PANTHER" id="PTHR30146">
    <property type="entry name" value="LACI-RELATED TRANSCRIPTIONAL REPRESSOR"/>
    <property type="match status" value="1"/>
</dbReference>
<dbReference type="PANTHER" id="PTHR30146:SF153">
    <property type="entry name" value="LACTOSE OPERON REPRESSOR"/>
    <property type="match status" value="1"/>
</dbReference>
<dbReference type="CDD" id="cd01392">
    <property type="entry name" value="HTH_LacI"/>
    <property type="match status" value="1"/>
</dbReference>
<evidence type="ECO:0000256" key="3">
    <source>
        <dbReference type="ARBA" id="ARBA00023163"/>
    </source>
</evidence>
<dbReference type="SMART" id="SM00354">
    <property type="entry name" value="HTH_LACI"/>
    <property type="match status" value="1"/>
</dbReference>
<dbReference type="PROSITE" id="PS00356">
    <property type="entry name" value="HTH_LACI_1"/>
    <property type="match status" value="1"/>
</dbReference>
<keyword evidence="3" id="KW-0804">Transcription</keyword>
<sequence length="334" mass="35738">MATLKDVAVLAGVSVKTVSNVVNGYAFVKPENRRRVEDALSATGYRPHLGARNLRRGRTGFLAFVVPELSIPYFGELAGGVIAAAQPFDWSVLIEQTQGDRERERATLASLGPHLVDGALVSPQAIDAADLARPGVPVVLLGEHPLALPLDHVGIDNVRAAHTAVRHLVELGRRRIAVVGQHPTRGTAAQRLAGYHRALAEAGLPRDEALVAEALRYHHRDGAEAMSVLLDLAEPPDAVFCFNDMLAQGAIRTAVDRGLRVPDDLAVVGFDNAEHSAFSVPSLTTVAPDKAALARAAVELVHRRTTGADFPPREVRIPFTLQVRESTAGPSRPT</sequence>
<evidence type="ECO:0000259" key="4">
    <source>
        <dbReference type="PROSITE" id="PS50932"/>
    </source>
</evidence>
<protein>
    <submittedName>
        <fullName evidence="5">LacI family transcriptional regulator</fullName>
    </submittedName>
</protein>
<gene>
    <name evidence="5" type="ORF">BU204_32180</name>
</gene>
<dbReference type="GO" id="GO:0000976">
    <property type="term" value="F:transcription cis-regulatory region binding"/>
    <property type="evidence" value="ECO:0007669"/>
    <property type="project" value="TreeGrafter"/>
</dbReference>
<dbReference type="InterPro" id="IPR010982">
    <property type="entry name" value="Lambda_DNA-bd_dom_sf"/>
</dbReference>
<dbReference type="PROSITE" id="PS50932">
    <property type="entry name" value="HTH_LACI_2"/>
    <property type="match status" value="1"/>
</dbReference>
<dbReference type="Gene3D" id="3.40.50.2300">
    <property type="match status" value="2"/>
</dbReference>
<dbReference type="EMBL" id="MSIE01000078">
    <property type="protein sequence ID" value="OLF09998.1"/>
    <property type="molecule type" value="Genomic_DNA"/>
</dbReference>
<dbReference type="InterPro" id="IPR046335">
    <property type="entry name" value="LacI/GalR-like_sensor"/>
</dbReference>
<dbReference type="STRING" id="1912961.BU204_32180"/>
<evidence type="ECO:0000313" key="6">
    <source>
        <dbReference type="Proteomes" id="UP000185596"/>
    </source>
</evidence>
<proteinExistence type="predicted"/>
<dbReference type="GO" id="GO:0003700">
    <property type="term" value="F:DNA-binding transcription factor activity"/>
    <property type="evidence" value="ECO:0007669"/>
    <property type="project" value="TreeGrafter"/>
</dbReference>